<keyword evidence="3" id="KW-0238">DNA-binding</keyword>
<feature type="compositionally biased region" description="Basic and acidic residues" evidence="1">
    <location>
        <begin position="59"/>
        <end position="78"/>
    </location>
</feature>
<evidence type="ECO:0000256" key="1">
    <source>
        <dbReference type="SAM" id="MobiDB-lite"/>
    </source>
</evidence>
<evidence type="ECO:0000313" key="3">
    <source>
        <dbReference type="EMBL" id="NMY08511.1"/>
    </source>
</evidence>
<dbReference type="InterPro" id="IPR010985">
    <property type="entry name" value="Ribbon_hlx_hlx"/>
</dbReference>
<dbReference type="RefSeq" id="WP_094988707.1">
    <property type="nucleotide sequence ID" value="NZ_JAAQWG010000010.1"/>
</dbReference>
<proteinExistence type="predicted"/>
<dbReference type="InterPro" id="IPR013321">
    <property type="entry name" value="Arc_rbn_hlx_hlx"/>
</dbReference>
<gene>
    <name evidence="3" type="ORF">HBO38_08620</name>
</gene>
<feature type="region of interest" description="Disordered" evidence="1">
    <location>
        <begin position="92"/>
        <end position="117"/>
    </location>
</feature>
<sequence>MEEIYRSQFRLPYALYEQLKASADKNHRSVNAELVARLEEIFSEHPSEDRQPAQSTTRISKEKLLQSLEQDRPATKKDLNEAVMEAMLTVMSALKDGPPGSADPAKGPRPRKKFPKE</sequence>
<evidence type="ECO:0000313" key="4">
    <source>
        <dbReference type="Proteomes" id="UP000537729"/>
    </source>
</evidence>
<accession>A0A7Y1F7Y8</accession>
<dbReference type="Pfam" id="PF03869">
    <property type="entry name" value="Arc"/>
    <property type="match status" value="1"/>
</dbReference>
<dbReference type="SUPFAM" id="SSF47598">
    <property type="entry name" value="Ribbon-helix-helix"/>
    <property type="match status" value="1"/>
</dbReference>
<organism evidence="3 4">
    <name type="scientific">Pseudomonas veronii</name>
    <dbReference type="NCBI Taxonomy" id="76761"/>
    <lineage>
        <taxon>Bacteria</taxon>
        <taxon>Pseudomonadati</taxon>
        <taxon>Pseudomonadota</taxon>
        <taxon>Gammaproteobacteria</taxon>
        <taxon>Pseudomonadales</taxon>
        <taxon>Pseudomonadaceae</taxon>
        <taxon>Pseudomonas</taxon>
    </lineage>
</organism>
<feature type="domain" description="Arc-like DNA binding" evidence="2">
    <location>
        <begin position="9"/>
        <end position="43"/>
    </location>
</feature>
<comment type="caution">
    <text evidence="3">The sequence shown here is derived from an EMBL/GenBank/DDBJ whole genome shotgun (WGS) entry which is preliminary data.</text>
</comment>
<feature type="region of interest" description="Disordered" evidence="1">
    <location>
        <begin position="43"/>
        <end position="78"/>
    </location>
</feature>
<dbReference type="AlphaFoldDB" id="A0A7Y1F7Y8"/>
<dbReference type="InterPro" id="IPR005569">
    <property type="entry name" value="Arc_DNA-bd_dom"/>
</dbReference>
<protein>
    <submittedName>
        <fullName evidence="3">Arc family DNA-binding protein</fullName>
    </submittedName>
</protein>
<dbReference type="Proteomes" id="UP000537729">
    <property type="component" value="Unassembled WGS sequence"/>
</dbReference>
<dbReference type="GO" id="GO:0006355">
    <property type="term" value="P:regulation of DNA-templated transcription"/>
    <property type="evidence" value="ECO:0007669"/>
    <property type="project" value="InterPro"/>
</dbReference>
<name>A0A7Y1F7Y8_PSEVE</name>
<dbReference type="Gene3D" id="1.10.1220.10">
    <property type="entry name" value="Met repressor-like"/>
    <property type="match status" value="1"/>
</dbReference>
<dbReference type="EMBL" id="JAAQWG010000010">
    <property type="protein sequence ID" value="NMY08511.1"/>
    <property type="molecule type" value="Genomic_DNA"/>
</dbReference>
<reference evidence="3 4" key="1">
    <citation type="journal article" date="2020" name="Front. Microbiol.">
        <title>Genetic Organization of the aprX-lipA2 Operon Affects the Proteolytic Potential of Pseudomonas Species in Milk.</title>
        <authorList>
            <person name="Maier C."/>
            <person name="Huptas C."/>
            <person name="von Neubeck M."/>
            <person name="Scherer S."/>
            <person name="Wenning M."/>
            <person name="Lucking G."/>
        </authorList>
    </citation>
    <scope>NUCLEOTIDE SEQUENCE [LARGE SCALE GENOMIC DNA]</scope>
    <source>
        <strain evidence="3 4">DSM 16272</strain>
    </source>
</reference>
<dbReference type="GO" id="GO:0003677">
    <property type="term" value="F:DNA binding"/>
    <property type="evidence" value="ECO:0007669"/>
    <property type="project" value="UniProtKB-KW"/>
</dbReference>
<evidence type="ECO:0000259" key="2">
    <source>
        <dbReference type="Pfam" id="PF03869"/>
    </source>
</evidence>
<feature type="compositionally biased region" description="Basic residues" evidence="1">
    <location>
        <begin position="108"/>
        <end position="117"/>
    </location>
</feature>